<evidence type="ECO:0000313" key="2">
    <source>
        <dbReference type="WBParaSite" id="Hba_06549"/>
    </source>
</evidence>
<evidence type="ECO:0000313" key="1">
    <source>
        <dbReference type="Proteomes" id="UP000095283"/>
    </source>
</evidence>
<accession>A0A1I7WN40</accession>
<sequence length="46" mass="5698">MVRYKKNDDDDEKRTIALNDLHRKVYMTHFYIILKNKLFAINFMSF</sequence>
<dbReference type="WBParaSite" id="Hba_06549">
    <property type="protein sequence ID" value="Hba_06549"/>
    <property type="gene ID" value="Hba_06549"/>
</dbReference>
<reference evidence="2" key="1">
    <citation type="submission" date="2016-11" db="UniProtKB">
        <authorList>
            <consortium name="WormBaseParasite"/>
        </authorList>
    </citation>
    <scope>IDENTIFICATION</scope>
</reference>
<dbReference type="Proteomes" id="UP000095283">
    <property type="component" value="Unplaced"/>
</dbReference>
<protein>
    <submittedName>
        <fullName evidence="2">Uncharacterized protein</fullName>
    </submittedName>
</protein>
<keyword evidence="1" id="KW-1185">Reference proteome</keyword>
<proteinExistence type="predicted"/>
<dbReference type="AlphaFoldDB" id="A0A1I7WN40"/>
<name>A0A1I7WN40_HETBA</name>
<organism evidence="1 2">
    <name type="scientific">Heterorhabditis bacteriophora</name>
    <name type="common">Entomopathogenic nematode worm</name>
    <dbReference type="NCBI Taxonomy" id="37862"/>
    <lineage>
        <taxon>Eukaryota</taxon>
        <taxon>Metazoa</taxon>
        <taxon>Ecdysozoa</taxon>
        <taxon>Nematoda</taxon>
        <taxon>Chromadorea</taxon>
        <taxon>Rhabditida</taxon>
        <taxon>Rhabditina</taxon>
        <taxon>Rhabditomorpha</taxon>
        <taxon>Strongyloidea</taxon>
        <taxon>Heterorhabditidae</taxon>
        <taxon>Heterorhabditis</taxon>
    </lineage>
</organism>